<sequence length="159" mass="17468">MARLLLLFVAGMIFTAHASLIPEKPAAHIEAELVAKTVLYPPDGTVIADFSLSAPYSYLAGGMRYQDGKLTVPTNGRYYIYAQIYYMNKGRVFVNVNRKAVTMMQPPITANDHGTLNTGGVFNLKAGDEITLTSATYPEIRGAKIYMASYHSYFGAILM</sequence>
<protein>
    <recommendedName>
        <fullName evidence="6">THD domain-containing protein</fullName>
    </recommendedName>
</protein>
<dbReference type="Pfam" id="PF00229">
    <property type="entry name" value="TNF"/>
    <property type="match status" value="1"/>
</dbReference>
<dbReference type="Gene3D" id="2.60.120.40">
    <property type="match status" value="1"/>
</dbReference>
<feature type="signal peptide" evidence="5">
    <location>
        <begin position="1"/>
        <end position="18"/>
    </location>
</feature>
<evidence type="ECO:0000256" key="3">
    <source>
        <dbReference type="ARBA" id="ARBA00022514"/>
    </source>
</evidence>
<dbReference type="Proteomes" id="UP001159427">
    <property type="component" value="Unassembled WGS sequence"/>
</dbReference>
<keyword evidence="3" id="KW-0202">Cytokine</keyword>
<dbReference type="PANTHER" id="PTHR11471:SF13">
    <property type="entry name" value="TNF FAMILY PROFILE DOMAIN-CONTAINING PROTEIN"/>
    <property type="match status" value="1"/>
</dbReference>
<keyword evidence="4" id="KW-0472">Membrane</keyword>
<dbReference type="PANTHER" id="PTHR11471">
    <property type="entry name" value="TUMOR NECROSIS FACTOR FAMILY MEMBER"/>
    <property type="match status" value="1"/>
</dbReference>
<feature type="domain" description="THD" evidence="6">
    <location>
        <begin position="25"/>
        <end position="159"/>
    </location>
</feature>
<evidence type="ECO:0000256" key="1">
    <source>
        <dbReference type="ARBA" id="ARBA00004370"/>
    </source>
</evidence>
<comment type="caution">
    <text evidence="7">The sequence shown here is derived from an EMBL/GenBank/DDBJ whole genome shotgun (WGS) entry which is preliminary data.</text>
</comment>
<evidence type="ECO:0000256" key="2">
    <source>
        <dbReference type="ARBA" id="ARBA00008670"/>
    </source>
</evidence>
<evidence type="ECO:0000313" key="8">
    <source>
        <dbReference type="Proteomes" id="UP001159427"/>
    </source>
</evidence>
<gene>
    <name evidence="7" type="ORF">PEVE_00045180</name>
</gene>
<comment type="similarity">
    <text evidence="2">Belongs to the tumor necrosis factor family.</text>
</comment>
<evidence type="ECO:0000256" key="4">
    <source>
        <dbReference type="ARBA" id="ARBA00023136"/>
    </source>
</evidence>
<reference evidence="7 8" key="1">
    <citation type="submission" date="2022-05" db="EMBL/GenBank/DDBJ databases">
        <authorList>
            <consortium name="Genoscope - CEA"/>
            <person name="William W."/>
        </authorList>
    </citation>
    <scope>NUCLEOTIDE SEQUENCE [LARGE SCALE GENOMIC DNA]</scope>
</reference>
<comment type="subcellular location">
    <subcellularLocation>
        <location evidence="1">Membrane</location>
    </subcellularLocation>
</comment>
<keyword evidence="8" id="KW-1185">Reference proteome</keyword>
<dbReference type="InterPro" id="IPR006052">
    <property type="entry name" value="TNF_dom"/>
</dbReference>
<evidence type="ECO:0000256" key="5">
    <source>
        <dbReference type="SAM" id="SignalP"/>
    </source>
</evidence>
<organism evidence="7 8">
    <name type="scientific">Porites evermanni</name>
    <dbReference type="NCBI Taxonomy" id="104178"/>
    <lineage>
        <taxon>Eukaryota</taxon>
        <taxon>Metazoa</taxon>
        <taxon>Cnidaria</taxon>
        <taxon>Anthozoa</taxon>
        <taxon>Hexacorallia</taxon>
        <taxon>Scleractinia</taxon>
        <taxon>Fungiina</taxon>
        <taxon>Poritidae</taxon>
        <taxon>Porites</taxon>
    </lineage>
</organism>
<accession>A0ABN8PT98</accession>
<dbReference type="SUPFAM" id="SSF49842">
    <property type="entry name" value="TNF-like"/>
    <property type="match status" value="1"/>
</dbReference>
<keyword evidence="5" id="KW-0732">Signal</keyword>
<name>A0ABN8PT98_9CNID</name>
<dbReference type="PROSITE" id="PS50049">
    <property type="entry name" value="THD_2"/>
    <property type="match status" value="1"/>
</dbReference>
<dbReference type="EMBL" id="CALNXI010000989">
    <property type="protein sequence ID" value="CAH3150297.1"/>
    <property type="molecule type" value="Genomic_DNA"/>
</dbReference>
<proteinExistence type="inferred from homology"/>
<evidence type="ECO:0000313" key="7">
    <source>
        <dbReference type="EMBL" id="CAH3150297.1"/>
    </source>
</evidence>
<feature type="chain" id="PRO_5045435017" description="THD domain-containing protein" evidence="5">
    <location>
        <begin position="19"/>
        <end position="159"/>
    </location>
</feature>
<dbReference type="InterPro" id="IPR008983">
    <property type="entry name" value="Tumour_necrosis_fac-like_dom"/>
</dbReference>
<evidence type="ECO:0000259" key="6">
    <source>
        <dbReference type="PROSITE" id="PS50049"/>
    </source>
</evidence>